<feature type="disulfide bond" evidence="3">
    <location>
        <begin position="120"/>
        <end position="124"/>
    </location>
</feature>
<dbReference type="InterPro" id="IPR009880">
    <property type="entry name" value="Glyoxal_oxidase_N"/>
</dbReference>
<feature type="disulfide bond" evidence="3">
    <location>
        <begin position="170"/>
        <end position="184"/>
    </location>
</feature>
<dbReference type="SUPFAM" id="SSF81296">
    <property type="entry name" value="E set domains"/>
    <property type="match status" value="1"/>
</dbReference>
<dbReference type="Gene3D" id="2.130.10.80">
    <property type="entry name" value="Galactose oxidase/kelch, beta-propeller"/>
    <property type="match status" value="1"/>
</dbReference>
<keyword evidence="8" id="KW-1185">Reference proteome</keyword>
<keyword evidence="1 3" id="KW-0147">Chitin-binding</keyword>
<evidence type="ECO:0000313" key="7">
    <source>
        <dbReference type="EMBL" id="KAF2656703.1"/>
    </source>
</evidence>
<dbReference type="CDD" id="cd02851">
    <property type="entry name" value="E_set_GO_C"/>
    <property type="match status" value="1"/>
</dbReference>
<dbReference type="InterPro" id="IPR014756">
    <property type="entry name" value="Ig_E-set"/>
</dbReference>
<evidence type="ECO:0000256" key="2">
    <source>
        <dbReference type="ARBA" id="ARBA00022729"/>
    </source>
</evidence>
<dbReference type="InterPro" id="IPR015202">
    <property type="entry name" value="GO-like_E_set"/>
</dbReference>
<gene>
    <name evidence="7" type="ORF">K491DRAFT_691748</name>
</gene>
<dbReference type="PANTHER" id="PTHR32208">
    <property type="entry name" value="SECRETED PROTEIN-RELATED"/>
    <property type="match status" value="1"/>
</dbReference>
<dbReference type="InterPro" id="IPR037293">
    <property type="entry name" value="Gal_Oxidase_central_sf"/>
</dbReference>
<evidence type="ECO:0000256" key="4">
    <source>
        <dbReference type="SAM" id="MobiDB-lite"/>
    </source>
</evidence>
<name>A0A6A6TCS0_9PLEO</name>
<evidence type="ECO:0000256" key="1">
    <source>
        <dbReference type="ARBA" id="ARBA00022669"/>
    </source>
</evidence>
<dbReference type="Gene3D" id="3.30.60.10">
    <property type="entry name" value="Endochitinase-like"/>
    <property type="match status" value="3"/>
</dbReference>
<dbReference type="InterPro" id="IPR001002">
    <property type="entry name" value="Chitin-bd_1"/>
</dbReference>
<accession>A0A6A6TCS0</accession>
<feature type="domain" description="Chitin-binding type-1" evidence="6">
    <location>
        <begin position="149"/>
        <end position="196"/>
    </location>
</feature>
<reference evidence="7" key="1">
    <citation type="journal article" date="2020" name="Stud. Mycol.">
        <title>101 Dothideomycetes genomes: a test case for predicting lifestyles and emergence of pathogens.</title>
        <authorList>
            <person name="Haridas S."/>
            <person name="Albert R."/>
            <person name="Binder M."/>
            <person name="Bloem J."/>
            <person name="Labutti K."/>
            <person name="Salamov A."/>
            <person name="Andreopoulos B."/>
            <person name="Baker S."/>
            <person name="Barry K."/>
            <person name="Bills G."/>
            <person name="Bluhm B."/>
            <person name="Cannon C."/>
            <person name="Castanera R."/>
            <person name="Culley D."/>
            <person name="Daum C."/>
            <person name="Ezra D."/>
            <person name="Gonzalez J."/>
            <person name="Henrissat B."/>
            <person name="Kuo A."/>
            <person name="Liang C."/>
            <person name="Lipzen A."/>
            <person name="Lutzoni F."/>
            <person name="Magnuson J."/>
            <person name="Mondo S."/>
            <person name="Nolan M."/>
            <person name="Ohm R."/>
            <person name="Pangilinan J."/>
            <person name="Park H.-J."/>
            <person name="Ramirez L."/>
            <person name="Alfaro M."/>
            <person name="Sun H."/>
            <person name="Tritt A."/>
            <person name="Yoshinaga Y."/>
            <person name="Zwiers L.-H."/>
            <person name="Turgeon B."/>
            <person name="Goodwin S."/>
            <person name="Spatafora J."/>
            <person name="Crous P."/>
            <person name="Grigoriev I."/>
        </authorList>
    </citation>
    <scope>NUCLEOTIDE SEQUENCE</scope>
    <source>
        <strain evidence="7">CBS 122681</strain>
    </source>
</reference>
<evidence type="ECO:0000313" key="8">
    <source>
        <dbReference type="Proteomes" id="UP000799324"/>
    </source>
</evidence>
<dbReference type="Gene3D" id="2.60.40.10">
    <property type="entry name" value="Immunoglobulins"/>
    <property type="match status" value="1"/>
</dbReference>
<comment type="caution">
    <text evidence="3">Lacks conserved residue(s) required for the propagation of feature annotation.</text>
</comment>
<keyword evidence="3" id="KW-1015">Disulfide bond</keyword>
<feature type="domain" description="Chitin-binding type-1" evidence="6">
    <location>
        <begin position="79"/>
        <end position="126"/>
    </location>
</feature>
<dbReference type="CDD" id="cd11618">
    <property type="entry name" value="ChtBD1_1"/>
    <property type="match status" value="1"/>
</dbReference>
<dbReference type="Proteomes" id="UP000799324">
    <property type="component" value="Unassembled WGS sequence"/>
</dbReference>
<dbReference type="PANTHER" id="PTHR32208:SF21">
    <property type="entry name" value="LOW QUALITY PROTEIN: ALDEHYDE OXIDASE GLOX-LIKE"/>
    <property type="match status" value="1"/>
</dbReference>
<dbReference type="InterPro" id="IPR011043">
    <property type="entry name" value="Gal_Oxase/kelch_b-propeller"/>
</dbReference>
<feature type="disulfide bond" evidence="3">
    <location>
        <begin position="190"/>
        <end position="194"/>
    </location>
</feature>
<dbReference type="CDD" id="cd00035">
    <property type="entry name" value="ChtBD1"/>
    <property type="match status" value="2"/>
</dbReference>
<dbReference type="InterPro" id="IPR036861">
    <property type="entry name" value="Endochitinase-like_sf"/>
</dbReference>
<feature type="disulfide bond" evidence="3">
    <location>
        <begin position="264"/>
        <end position="278"/>
    </location>
</feature>
<dbReference type="Pfam" id="PF00187">
    <property type="entry name" value="Chitin_bind_1"/>
    <property type="match status" value="3"/>
</dbReference>
<dbReference type="OrthoDB" id="2019572at2759"/>
<feature type="compositionally biased region" description="Low complexity" evidence="4">
    <location>
        <begin position="228"/>
        <end position="241"/>
    </location>
</feature>
<evidence type="ECO:0000259" key="6">
    <source>
        <dbReference type="PROSITE" id="PS50941"/>
    </source>
</evidence>
<dbReference type="SUPFAM" id="SSF57016">
    <property type="entry name" value="Plant lectins/antimicrobial peptides"/>
    <property type="match status" value="3"/>
</dbReference>
<dbReference type="SMART" id="SM00270">
    <property type="entry name" value="ChtBD1"/>
    <property type="match status" value="3"/>
</dbReference>
<feature type="chain" id="PRO_5025525701" evidence="5">
    <location>
        <begin position="18"/>
        <end position="820"/>
    </location>
</feature>
<feature type="region of interest" description="Disordered" evidence="4">
    <location>
        <begin position="198"/>
        <end position="241"/>
    </location>
</feature>
<proteinExistence type="predicted"/>
<dbReference type="SUPFAM" id="SSF50965">
    <property type="entry name" value="Galactose oxidase, central domain"/>
    <property type="match status" value="1"/>
</dbReference>
<evidence type="ECO:0000256" key="5">
    <source>
        <dbReference type="SAM" id="SignalP"/>
    </source>
</evidence>
<dbReference type="Pfam" id="PF07250">
    <property type="entry name" value="Glyoxal_oxid_N"/>
    <property type="match status" value="1"/>
</dbReference>
<feature type="domain" description="Chitin-binding type-1" evidence="6">
    <location>
        <begin position="244"/>
        <end position="289"/>
    </location>
</feature>
<evidence type="ECO:0000256" key="3">
    <source>
        <dbReference type="PROSITE-ProRule" id="PRU00261"/>
    </source>
</evidence>
<dbReference type="GO" id="GO:0008061">
    <property type="term" value="F:chitin binding"/>
    <property type="evidence" value="ECO:0007669"/>
    <property type="project" value="UniProtKB-UniRule"/>
</dbReference>
<feature type="disulfide bond" evidence="3">
    <location>
        <begin position="102"/>
        <end position="116"/>
    </location>
</feature>
<protein>
    <submittedName>
        <fullName evidence="7">Carbohydrate-binding module family 18</fullName>
    </submittedName>
</protein>
<organism evidence="7 8">
    <name type="scientific">Lophiostoma macrostomum CBS 122681</name>
    <dbReference type="NCBI Taxonomy" id="1314788"/>
    <lineage>
        <taxon>Eukaryota</taxon>
        <taxon>Fungi</taxon>
        <taxon>Dikarya</taxon>
        <taxon>Ascomycota</taxon>
        <taxon>Pezizomycotina</taxon>
        <taxon>Dothideomycetes</taxon>
        <taxon>Pleosporomycetidae</taxon>
        <taxon>Pleosporales</taxon>
        <taxon>Lophiostomataceae</taxon>
        <taxon>Lophiostoma</taxon>
    </lineage>
</organism>
<feature type="signal peptide" evidence="5">
    <location>
        <begin position="1"/>
        <end position="17"/>
    </location>
</feature>
<dbReference type="EMBL" id="MU004333">
    <property type="protein sequence ID" value="KAF2656703.1"/>
    <property type="molecule type" value="Genomic_DNA"/>
</dbReference>
<feature type="compositionally biased region" description="Low complexity" evidence="4">
    <location>
        <begin position="198"/>
        <end position="219"/>
    </location>
</feature>
<keyword evidence="2 5" id="KW-0732">Signal</keyword>
<dbReference type="PROSITE" id="PS50941">
    <property type="entry name" value="CHIT_BIND_I_2"/>
    <property type="match status" value="3"/>
</dbReference>
<dbReference type="Pfam" id="PF09118">
    <property type="entry name" value="GO-like_E_set"/>
    <property type="match status" value="1"/>
</dbReference>
<dbReference type="InterPro" id="IPR013783">
    <property type="entry name" value="Ig-like_fold"/>
</dbReference>
<sequence>MRSAILSLGVLAGLASANINFQWVQPSCDFESASVNPCLRGQQCTEKNTCEAVVGRDVLYPKSQRRTVPEKRQTKYSTDGTCGPANGNTLCDPNSTVYTGTCCSSYGWCGNTAAHCGTGCLSGCTNSAPSSSAKPAATSAAAGTAPRDDGRCGKDFGGATCDAKGAYGGCCSSYGYCGSTDGHCLVANGCQSGCTGTTPSSVKPVSSASATKPPSSTTSGEPVLGNPSTVSTSAATSTNKVTTDGSCGATNGNTVCGNWAQGSCCSMYGFCGNTTAHCGDGCQSGPCVNAPSVPAPGPSPAPAAAKPGTLAIIGRSGVPAMHAGLLPNGRVVFLDKVENYTELKLSNGQYAYSSEYDPTTQKLTALAYKTNAFCSGGIFLADGRFVSLGGNAPLDFIDPTVGDGFKGIRYLKRSASDASLNGQAWSEPGAQLSTARWYASVQIMSDGKLFVASGSLNGLDPSKKENNNPTYEWLNADGTPQGKSIQMDILVKNQPYYMYPFMHLLKDGTLFVFVSKSSEIFNTATGTTVRTFADLPGDYRTYPNTGGSVLLPLSSANNWNPDIVICGGGAYQDVTSPTDPSCGRIQPLGTNPAWELDSMPEGRDMVEGTLLPDGTVVWVNGANHGAQGFGIARDPTLEVLLYDPTKALGKRWSTGPKSTIPRLYHSVALLLLDGTLLISGSNPVEQPKLKADATDPYVTEFRNEIYTPPYLQGTVTRPTNIVLSSKALKADGSKFTIKFTTPTTAKAVKVSLYYGGFVTHSVHMGHRMAFLDTTGFAAGSTSQTVTVTMPPNKNVAPPGPYVVYVMLDGVPGIGQFVSVA</sequence>
<dbReference type="AlphaFoldDB" id="A0A6A6TCS0"/>